<sequence>MSTPFLRNLAAFERIQGYKPPCARALPGGRSEHAPTSVSQFHFHDSFVHHHCATNNSLLLSCKWPIHSNTVQLHFTSFGLCTICCLGEDDPTCPETGDPSKCFKRDFDCAEIQLER</sequence>
<accession>A0A0C3C6W8</accession>
<reference evidence="1 2" key="1">
    <citation type="submission" date="2014-04" db="EMBL/GenBank/DDBJ databases">
        <authorList>
            <consortium name="DOE Joint Genome Institute"/>
            <person name="Kuo A."/>
            <person name="Gay G."/>
            <person name="Dore J."/>
            <person name="Kohler A."/>
            <person name="Nagy L.G."/>
            <person name="Floudas D."/>
            <person name="Copeland A."/>
            <person name="Barry K.W."/>
            <person name="Cichocki N."/>
            <person name="Veneault-Fourrey C."/>
            <person name="LaButti K."/>
            <person name="Lindquist E.A."/>
            <person name="Lipzen A."/>
            <person name="Lundell T."/>
            <person name="Morin E."/>
            <person name="Murat C."/>
            <person name="Sun H."/>
            <person name="Tunlid A."/>
            <person name="Henrissat B."/>
            <person name="Grigoriev I.V."/>
            <person name="Hibbett D.S."/>
            <person name="Martin F."/>
            <person name="Nordberg H.P."/>
            <person name="Cantor M.N."/>
            <person name="Hua S.X."/>
        </authorList>
    </citation>
    <scope>NUCLEOTIDE SEQUENCE [LARGE SCALE GENOMIC DNA]</scope>
    <source>
        <strain evidence="2">h7</strain>
    </source>
</reference>
<dbReference type="Proteomes" id="UP000053424">
    <property type="component" value="Unassembled WGS sequence"/>
</dbReference>
<protein>
    <submittedName>
        <fullName evidence="1">Uncharacterized protein</fullName>
    </submittedName>
</protein>
<keyword evidence="2" id="KW-1185">Reference proteome</keyword>
<gene>
    <name evidence="1" type="ORF">M413DRAFT_188712</name>
</gene>
<organism evidence="1 2">
    <name type="scientific">Hebeloma cylindrosporum</name>
    <dbReference type="NCBI Taxonomy" id="76867"/>
    <lineage>
        <taxon>Eukaryota</taxon>
        <taxon>Fungi</taxon>
        <taxon>Dikarya</taxon>
        <taxon>Basidiomycota</taxon>
        <taxon>Agaricomycotina</taxon>
        <taxon>Agaricomycetes</taxon>
        <taxon>Agaricomycetidae</taxon>
        <taxon>Agaricales</taxon>
        <taxon>Agaricineae</taxon>
        <taxon>Hymenogastraceae</taxon>
        <taxon>Hebeloma</taxon>
    </lineage>
</organism>
<proteinExistence type="predicted"/>
<reference evidence="2" key="2">
    <citation type="submission" date="2015-01" db="EMBL/GenBank/DDBJ databases">
        <title>Evolutionary Origins and Diversification of the Mycorrhizal Mutualists.</title>
        <authorList>
            <consortium name="DOE Joint Genome Institute"/>
            <consortium name="Mycorrhizal Genomics Consortium"/>
            <person name="Kohler A."/>
            <person name="Kuo A."/>
            <person name="Nagy L.G."/>
            <person name="Floudas D."/>
            <person name="Copeland A."/>
            <person name="Barry K.W."/>
            <person name="Cichocki N."/>
            <person name="Veneault-Fourrey C."/>
            <person name="LaButti K."/>
            <person name="Lindquist E.A."/>
            <person name="Lipzen A."/>
            <person name="Lundell T."/>
            <person name="Morin E."/>
            <person name="Murat C."/>
            <person name="Riley R."/>
            <person name="Ohm R."/>
            <person name="Sun H."/>
            <person name="Tunlid A."/>
            <person name="Henrissat B."/>
            <person name="Grigoriev I.V."/>
            <person name="Hibbett D.S."/>
            <person name="Martin F."/>
        </authorList>
    </citation>
    <scope>NUCLEOTIDE SEQUENCE [LARGE SCALE GENOMIC DNA]</scope>
    <source>
        <strain evidence="2">h7</strain>
    </source>
</reference>
<name>A0A0C3C6W8_HEBCY</name>
<evidence type="ECO:0000313" key="2">
    <source>
        <dbReference type="Proteomes" id="UP000053424"/>
    </source>
</evidence>
<dbReference type="AlphaFoldDB" id="A0A0C3C6W8"/>
<dbReference type="EMBL" id="KN831784">
    <property type="protein sequence ID" value="KIM39964.1"/>
    <property type="molecule type" value="Genomic_DNA"/>
</dbReference>
<evidence type="ECO:0000313" key="1">
    <source>
        <dbReference type="EMBL" id="KIM39964.1"/>
    </source>
</evidence>
<dbReference type="HOGENOM" id="CLU_2097165_0_0_1"/>